<organism evidence="1">
    <name type="scientific">Klebsiella pneumoniae</name>
    <dbReference type="NCBI Taxonomy" id="573"/>
    <lineage>
        <taxon>Bacteria</taxon>
        <taxon>Pseudomonadati</taxon>
        <taxon>Pseudomonadota</taxon>
        <taxon>Gammaproteobacteria</taxon>
        <taxon>Enterobacterales</taxon>
        <taxon>Enterobacteriaceae</taxon>
        <taxon>Klebsiella/Raoultella group</taxon>
        <taxon>Klebsiella</taxon>
        <taxon>Klebsiella pneumoniae complex</taxon>
    </lineage>
</organism>
<dbReference type="AlphaFoldDB" id="A0A486PA73"/>
<gene>
    <name evidence="1" type="ORF">SAMEA4873647_02956</name>
</gene>
<dbReference type="EMBL" id="CAAHCR010000003">
    <property type="protein sequence ID" value="VGL69944.1"/>
    <property type="molecule type" value="Genomic_DNA"/>
</dbReference>
<evidence type="ECO:0000313" key="1">
    <source>
        <dbReference type="EMBL" id="VGL69944.1"/>
    </source>
</evidence>
<dbReference type="RefSeq" id="WP_117092893.1">
    <property type="nucleotide sequence ID" value="NZ_ULEQ01000007.1"/>
</dbReference>
<proteinExistence type="predicted"/>
<name>A0A486PA73_KLEPN</name>
<protein>
    <submittedName>
        <fullName evidence="1">Uncharacterized protein</fullName>
    </submittedName>
</protein>
<sequence length="108" mass="12045">MPTYVKIKTTGVEHSVVVPSTSTSIFHEIDVERGKTAVIEYTSEEVVHALMKTTQSHEKELAELRSLLTEKQLDTKEKEAIIKESKIFEYLSAASNAATALTFLVSLF</sequence>
<reference evidence="1" key="1">
    <citation type="submission" date="2019-03" db="EMBL/GenBank/DDBJ databases">
        <authorList>
            <consortium name="Pathogen Informatics"/>
        </authorList>
    </citation>
    <scope>NUCLEOTIDE SEQUENCE</scope>
    <source>
        <strain evidence="1">5012STDY7626445</strain>
    </source>
</reference>
<accession>A0A486PA73</accession>